<accession>A0A918GDF1</accession>
<sequence length="141" mass="15255">MEFDFGDALVRGLQGYVRAVSEQLGLSGECFYVQSVPLGAYLALDGRFSGFPDRDAALLWDAERGWAAAVETHSGEDLIVQAWLPGDVVPPPHRVAHWTRGLLDGTPGQPRLTQPRQPQDDLPARLAPYAVAGLVPLPQVA</sequence>
<evidence type="ECO:0000259" key="1">
    <source>
        <dbReference type="Pfam" id="PF19809"/>
    </source>
</evidence>
<reference evidence="2" key="1">
    <citation type="journal article" date="2014" name="Int. J. Syst. Evol. Microbiol.">
        <title>Complete genome sequence of Corynebacterium casei LMG S-19264T (=DSM 44701T), isolated from a smear-ripened cheese.</title>
        <authorList>
            <consortium name="US DOE Joint Genome Institute (JGI-PGF)"/>
            <person name="Walter F."/>
            <person name="Albersmeier A."/>
            <person name="Kalinowski J."/>
            <person name="Ruckert C."/>
        </authorList>
    </citation>
    <scope>NUCLEOTIDE SEQUENCE</scope>
    <source>
        <strain evidence="2">JCM 3276</strain>
    </source>
</reference>
<name>A0A918GDF1_9PSEU</name>
<dbReference type="InterPro" id="IPR046259">
    <property type="entry name" value="DUF6292"/>
</dbReference>
<evidence type="ECO:0000313" key="3">
    <source>
        <dbReference type="Proteomes" id="UP000660680"/>
    </source>
</evidence>
<proteinExistence type="predicted"/>
<dbReference type="RefSeq" id="WP_189210481.1">
    <property type="nucleotide sequence ID" value="NZ_BMRB01000002.1"/>
</dbReference>
<comment type="caution">
    <text evidence="2">The sequence shown here is derived from an EMBL/GenBank/DDBJ whole genome shotgun (WGS) entry which is preliminary data.</text>
</comment>
<organism evidence="2 3">
    <name type="scientific">Actinokineospora fastidiosa</name>
    <dbReference type="NCBI Taxonomy" id="1816"/>
    <lineage>
        <taxon>Bacteria</taxon>
        <taxon>Bacillati</taxon>
        <taxon>Actinomycetota</taxon>
        <taxon>Actinomycetes</taxon>
        <taxon>Pseudonocardiales</taxon>
        <taxon>Pseudonocardiaceae</taxon>
        <taxon>Actinokineospora</taxon>
    </lineage>
</organism>
<gene>
    <name evidence="2" type="ORF">GCM10010171_23860</name>
</gene>
<feature type="domain" description="DUF6292" evidence="1">
    <location>
        <begin position="16"/>
        <end position="100"/>
    </location>
</feature>
<dbReference type="AlphaFoldDB" id="A0A918GDF1"/>
<dbReference type="Proteomes" id="UP000660680">
    <property type="component" value="Unassembled WGS sequence"/>
</dbReference>
<protein>
    <recommendedName>
        <fullName evidence="1">DUF6292 domain-containing protein</fullName>
    </recommendedName>
</protein>
<dbReference type="Pfam" id="PF19809">
    <property type="entry name" value="DUF6292"/>
    <property type="match status" value="1"/>
</dbReference>
<dbReference type="EMBL" id="BMRB01000002">
    <property type="protein sequence ID" value="GGS29741.1"/>
    <property type="molecule type" value="Genomic_DNA"/>
</dbReference>
<reference evidence="2" key="2">
    <citation type="submission" date="2020-09" db="EMBL/GenBank/DDBJ databases">
        <authorList>
            <person name="Sun Q."/>
            <person name="Ohkuma M."/>
        </authorList>
    </citation>
    <scope>NUCLEOTIDE SEQUENCE</scope>
    <source>
        <strain evidence="2">JCM 3276</strain>
    </source>
</reference>
<evidence type="ECO:0000313" key="2">
    <source>
        <dbReference type="EMBL" id="GGS29741.1"/>
    </source>
</evidence>
<keyword evidence="3" id="KW-1185">Reference proteome</keyword>